<dbReference type="SUPFAM" id="SSF90209">
    <property type="entry name" value="Ran binding protein zinc finger-like"/>
    <property type="match status" value="1"/>
</dbReference>
<proteinExistence type="predicted"/>
<evidence type="ECO:0000313" key="7">
    <source>
        <dbReference type="EMBL" id="MEQ2439980.1"/>
    </source>
</evidence>
<keyword evidence="1" id="KW-0479">Metal-binding</keyword>
<dbReference type="InterPro" id="IPR036443">
    <property type="entry name" value="Znf_RanBP2_sf"/>
</dbReference>
<dbReference type="InterPro" id="IPR001876">
    <property type="entry name" value="Znf_RanBP2"/>
</dbReference>
<dbReference type="PROSITE" id="PS50199">
    <property type="entry name" value="ZF_RANBP2_2"/>
    <property type="match status" value="1"/>
</dbReference>
<evidence type="ECO:0000256" key="3">
    <source>
        <dbReference type="ARBA" id="ARBA00022833"/>
    </source>
</evidence>
<evidence type="ECO:0000259" key="6">
    <source>
        <dbReference type="PROSITE" id="PS50199"/>
    </source>
</evidence>
<keyword evidence="5" id="KW-0472">Membrane</keyword>
<reference evidence="7 8" key="1">
    <citation type="submission" date="2024-03" db="EMBL/GenBank/DDBJ databases">
        <title>Human intestinal bacterial collection.</title>
        <authorList>
            <person name="Pauvert C."/>
            <person name="Hitch T.C.A."/>
            <person name="Clavel T."/>
        </authorList>
    </citation>
    <scope>NUCLEOTIDE SEQUENCE [LARGE SCALE GENOMIC DNA]</scope>
    <source>
        <strain evidence="7 8">CLA-JM-H44</strain>
    </source>
</reference>
<dbReference type="Gene3D" id="4.10.1060.50">
    <property type="match status" value="1"/>
</dbReference>
<feature type="transmembrane region" description="Helical" evidence="5">
    <location>
        <begin position="38"/>
        <end position="58"/>
    </location>
</feature>
<dbReference type="EMBL" id="JBBMFD010000004">
    <property type="protein sequence ID" value="MEQ2439980.1"/>
    <property type="molecule type" value="Genomic_DNA"/>
</dbReference>
<organism evidence="7 8">
    <name type="scientific">Solibaculum intestinale</name>
    <dbReference type="NCBI Taxonomy" id="3133165"/>
    <lineage>
        <taxon>Bacteria</taxon>
        <taxon>Bacillati</taxon>
        <taxon>Bacillota</taxon>
        <taxon>Clostridia</taxon>
        <taxon>Eubacteriales</taxon>
        <taxon>Oscillospiraceae</taxon>
        <taxon>Solibaculum</taxon>
    </lineage>
</organism>
<feature type="domain" description="RanBP2-type" evidence="6">
    <location>
        <begin position="102"/>
        <end position="130"/>
    </location>
</feature>
<keyword evidence="5" id="KW-1133">Transmembrane helix</keyword>
<feature type="transmembrane region" description="Helical" evidence="5">
    <location>
        <begin position="12"/>
        <end position="32"/>
    </location>
</feature>
<keyword evidence="8" id="KW-1185">Reference proteome</keyword>
<accession>A0ABV1DZT2</accession>
<feature type="region of interest" description="Disordered" evidence="4">
    <location>
        <begin position="85"/>
        <end position="106"/>
    </location>
</feature>
<evidence type="ECO:0000313" key="8">
    <source>
        <dbReference type="Proteomes" id="UP001489509"/>
    </source>
</evidence>
<evidence type="ECO:0000256" key="5">
    <source>
        <dbReference type="SAM" id="Phobius"/>
    </source>
</evidence>
<evidence type="ECO:0000256" key="1">
    <source>
        <dbReference type="ARBA" id="ARBA00022723"/>
    </source>
</evidence>
<name>A0ABV1DZT2_9FIRM</name>
<sequence>MSSTVSKVCKISSIVLGILCFFGGIVMGKVFGGRDFDFVSMITAWICSFLFCLFLYAVGELIDLLVAANNNLIVLAEQQEEQASRSSAPAASAAPYASPAPGSGDWVCKKCGARNKADNRFCKECDTYKS</sequence>
<dbReference type="PROSITE" id="PS01358">
    <property type="entry name" value="ZF_RANBP2_1"/>
    <property type="match status" value="1"/>
</dbReference>
<protein>
    <recommendedName>
        <fullName evidence="6">RanBP2-type domain-containing protein</fullName>
    </recommendedName>
</protein>
<keyword evidence="2" id="KW-0863">Zinc-finger</keyword>
<evidence type="ECO:0000256" key="4">
    <source>
        <dbReference type="SAM" id="MobiDB-lite"/>
    </source>
</evidence>
<evidence type="ECO:0000256" key="2">
    <source>
        <dbReference type="ARBA" id="ARBA00022771"/>
    </source>
</evidence>
<dbReference type="Proteomes" id="UP001489509">
    <property type="component" value="Unassembled WGS sequence"/>
</dbReference>
<keyword evidence="5" id="KW-0812">Transmembrane</keyword>
<dbReference type="InterPro" id="IPR038587">
    <property type="entry name" value="Ribosomal_eL40_sf"/>
</dbReference>
<gene>
    <name evidence="7" type="ORF">WMO26_03980</name>
</gene>
<keyword evidence="3" id="KW-0862">Zinc</keyword>
<feature type="compositionally biased region" description="Low complexity" evidence="4">
    <location>
        <begin position="85"/>
        <end position="101"/>
    </location>
</feature>
<dbReference type="RefSeq" id="WP_349218297.1">
    <property type="nucleotide sequence ID" value="NZ_JBBMFD010000004.1"/>
</dbReference>
<comment type="caution">
    <text evidence="7">The sequence shown here is derived from an EMBL/GenBank/DDBJ whole genome shotgun (WGS) entry which is preliminary data.</text>
</comment>